<gene>
    <name evidence="2" type="ORF">TBIB3V08_LOCUS3328</name>
</gene>
<feature type="compositionally biased region" description="Polar residues" evidence="1">
    <location>
        <begin position="116"/>
        <end position="130"/>
    </location>
</feature>
<sequence length="389" mass="43922">MEKTQGWYRFYWCMNAYKPYCYRYYPEKKQDIEEKEVLIKTNDNNAPFIPQRKKSHTAFSKHEKEVENLTEKQRSMVEHSTESDTSSALSTSSNHKPRIEKLKALFECNSSRESRSAQNKVKAPQQVTRSHSIGAIRWTSSKKSLPETLPHSSKMDPPMQQYRHSKGNYPISKSKSMNIHQYSKTDVAQLDAGASYLPATTFAQQQNQTDEVVSYGLVAGVKFRRGSQDDIALSPSSPPRVRRHASIILLRHSLIETTEGDVAPLSVWGSTQGIQSNSRIQALQCHYNKDKQTQKEEDIYHQPQAKPNMTFALVLILGDLGSDLEMSERSGGVRGSECCGRDGIKWTRGWSIAWPATCASGSSLSRSGGCRPFRGITGDTYKQMGRVER</sequence>
<dbReference type="EMBL" id="OD565095">
    <property type="protein sequence ID" value="CAD7440838.1"/>
    <property type="molecule type" value="Genomic_DNA"/>
</dbReference>
<evidence type="ECO:0000313" key="2">
    <source>
        <dbReference type="EMBL" id="CAD7440838.1"/>
    </source>
</evidence>
<proteinExistence type="predicted"/>
<dbReference type="AlphaFoldDB" id="A0A7R9HZ31"/>
<accession>A0A7R9HZ31</accession>
<reference evidence="2" key="1">
    <citation type="submission" date="2020-11" db="EMBL/GenBank/DDBJ databases">
        <authorList>
            <person name="Tran Van P."/>
        </authorList>
    </citation>
    <scope>NUCLEOTIDE SEQUENCE</scope>
</reference>
<feature type="region of interest" description="Disordered" evidence="1">
    <location>
        <begin position="111"/>
        <end position="130"/>
    </location>
</feature>
<feature type="compositionally biased region" description="Basic and acidic residues" evidence="1">
    <location>
        <begin position="60"/>
        <end position="82"/>
    </location>
</feature>
<organism evidence="2">
    <name type="scientific">Timema bartmani</name>
    <dbReference type="NCBI Taxonomy" id="61472"/>
    <lineage>
        <taxon>Eukaryota</taxon>
        <taxon>Metazoa</taxon>
        <taxon>Ecdysozoa</taxon>
        <taxon>Arthropoda</taxon>
        <taxon>Hexapoda</taxon>
        <taxon>Insecta</taxon>
        <taxon>Pterygota</taxon>
        <taxon>Neoptera</taxon>
        <taxon>Polyneoptera</taxon>
        <taxon>Phasmatodea</taxon>
        <taxon>Timematodea</taxon>
        <taxon>Timematoidea</taxon>
        <taxon>Timematidae</taxon>
        <taxon>Timema</taxon>
    </lineage>
</organism>
<protein>
    <submittedName>
        <fullName evidence="2">Uncharacterized protein</fullName>
    </submittedName>
</protein>
<name>A0A7R9HZ31_9NEOP</name>
<feature type="region of interest" description="Disordered" evidence="1">
    <location>
        <begin position="45"/>
        <end position="96"/>
    </location>
</feature>
<feature type="compositionally biased region" description="Low complexity" evidence="1">
    <location>
        <begin position="83"/>
        <end position="93"/>
    </location>
</feature>
<evidence type="ECO:0000256" key="1">
    <source>
        <dbReference type="SAM" id="MobiDB-lite"/>
    </source>
</evidence>